<gene>
    <name evidence="1" type="ORF">L1987_34736</name>
</gene>
<organism evidence="1 2">
    <name type="scientific">Smallanthus sonchifolius</name>
    <dbReference type="NCBI Taxonomy" id="185202"/>
    <lineage>
        <taxon>Eukaryota</taxon>
        <taxon>Viridiplantae</taxon>
        <taxon>Streptophyta</taxon>
        <taxon>Embryophyta</taxon>
        <taxon>Tracheophyta</taxon>
        <taxon>Spermatophyta</taxon>
        <taxon>Magnoliopsida</taxon>
        <taxon>eudicotyledons</taxon>
        <taxon>Gunneridae</taxon>
        <taxon>Pentapetalae</taxon>
        <taxon>asterids</taxon>
        <taxon>campanulids</taxon>
        <taxon>Asterales</taxon>
        <taxon>Asteraceae</taxon>
        <taxon>Asteroideae</taxon>
        <taxon>Heliantheae alliance</taxon>
        <taxon>Millerieae</taxon>
        <taxon>Smallanthus</taxon>
    </lineage>
</organism>
<evidence type="ECO:0000313" key="1">
    <source>
        <dbReference type="EMBL" id="KAI3799438.1"/>
    </source>
</evidence>
<reference evidence="1 2" key="2">
    <citation type="journal article" date="2022" name="Mol. Ecol. Resour.">
        <title>The genomes of chicory, endive, great burdock and yacon provide insights into Asteraceae paleo-polyploidization history and plant inulin production.</title>
        <authorList>
            <person name="Fan W."/>
            <person name="Wang S."/>
            <person name="Wang H."/>
            <person name="Wang A."/>
            <person name="Jiang F."/>
            <person name="Liu H."/>
            <person name="Zhao H."/>
            <person name="Xu D."/>
            <person name="Zhang Y."/>
        </authorList>
    </citation>
    <scope>NUCLEOTIDE SEQUENCE [LARGE SCALE GENOMIC DNA]</scope>
    <source>
        <strain evidence="2">cv. Yunnan</strain>
        <tissue evidence="1">Leaves</tissue>
    </source>
</reference>
<reference evidence="2" key="1">
    <citation type="journal article" date="2022" name="Mol. Ecol. Resour.">
        <title>The genomes of chicory, endive, great burdock and yacon provide insights into Asteraceae palaeo-polyploidization history and plant inulin production.</title>
        <authorList>
            <person name="Fan W."/>
            <person name="Wang S."/>
            <person name="Wang H."/>
            <person name="Wang A."/>
            <person name="Jiang F."/>
            <person name="Liu H."/>
            <person name="Zhao H."/>
            <person name="Xu D."/>
            <person name="Zhang Y."/>
        </authorList>
    </citation>
    <scope>NUCLEOTIDE SEQUENCE [LARGE SCALE GENOMIC DNA]</scope>
    <source>
        <strain evidence="2">cv. Yunnan</strain>
    </source>
</reference>
<sequence length="273" mass="29982">MYETVVKLRMDGLPIVLREEKTYREIAELYGKVEHLWPPVLKEPAIPAMVGEKGGEEAKMMDLEEGEIRPVVTQNMEAADFPVTGQPENQGEVETNRHVGEVGDKHTLHGEKRAAHVWVDSHCTPRKPRATDDGVNGGPDQIRPSVQMGLPSGASSRKRPRNFIRPNSLNSPSGPSQNHVFGKNSDIPPFPDLNNPVTFYTGSSVDIPSLGFAQPDDDMGVDSCTFFPETQLGSAFVAIENEVANTIDVGIYVEAFVDQVRLLIEGNKIGRPN</sequence>
<proteinExistence type="predicted"/>
<keyword evidence="2" id="KW-1185">Reference proteome</keyword>
<evidence type="ECO:0000313" key="2">
    <source>
        <dbReference type="Proteomes" id="UP001056120"/>
    </source>
</evidence>
<name>A0ACB9HVH7_9ASTR</name>
<accession>A0ACB9HVH7</accession>
<comment type="caution">
    <text evidence="1">The sequence shown here is derived from an EMBL/GenBank/DDBJ whole genome shotgun (WGS) entry which is preliminary data.</text>
</comment>
<dbReference type="Proteomes" id="UP001056120">
    <property type="component" value="Linkage Group LG11"/>
</dbReference>
<dbReference type="EMBL" id="CM042028">
    <property type="protein sequence ID" value="KAI3799438.1"/>
    <property type="molecule type" value="Genomic_DNA"/>
</dbReference>
<protein>
    <submittedName>
        <fullName evidence="1">Uncharacterized protein</fullName>
    </submittedName>
</protein>